<evidence type="ECO:0000313" key="5">
    <source>
        <dbReference type="WBParaSite" id="HNAJ_0000527501-mRNA-1"/>
    </source>
</evidence>
<dbReference type="PANTHER" id="PTHR21663">
    <property type="entry name" value="HYPOTHETICAL HEAT DOMAIN-CONTAINING"/>
    <property type="match status" value="1"/>
</dbReference>
<protein>
    <submittedName>
        <fullName evidence="5">DUF4042 domain-containing protein</fullName>
    </submittedName>
</protein>
<dbReference type="GO" id="GO:0005829">
    <property type="term" value="C:cytosol"/>
    <property type="evidence" value="ECO:0007669"/>
    <property type="project" value="GOC"/>
</dbReference>
<dbReference type="OrthoDB" id="192608at2759"/>
<dbReference type="InterPro" id="IPR016024">
    <property type="entry name" value="ARM-type_fold"/>
</dbReference>
<gene>
    <name evidence="3" type="ORF">HNAJ_LOCUS5273</name>
</gene>
<keyword evidence="4" id="KW-1185">Reference proteome</keyword>
<dbReference type="SUPFAM" id="SSF48371">
    <property type="entry name" value="ARM repeat"/>
    <property type="match status" value="1"/>
</dbReference>
<dbReference type="GO" id="GO:0006897">
    <property type="term" value="P:endocytosis"/>
    <property type="evidence" value="ECO:0007669"/>
    <property type="project" value="TreeGrafter"/>
</dbReference>
<dbReference type="InterPro" id="IPR040108">
    <property type="entry name" value="Laa1/Sip1/HEATR5"/>
</dbReference>
<dbReference type="AlphaFoldDB" id="A0A0R3TDY6"/>
<reference evidence="5" key="1">
    <citation type="submission" date="2017-02" db="UniProtKB">
        <authorList>
            <consortium name="WormBaseParasite"/>
        </authorList>
    </citation>
    <scope>IDENTIFICATION</scope>
</reference>
<dbReference type="InterPro" id="IPR011989">
    <property type="entry name" value="ARM-like"/>
</dbReference>
<evidence type="ECO:0000256" key="1">
    <source>
        <dbReference type="SAM" id="MobiDB-lite"/>
    </source>
</evidence>
<evidence type="ECO:0000313" key="3">
    <source>
        <dbReference type="EMBL" id="VDO01133.1"/>
    </source>
</evidence>
<proteinExistence type="predicted"/>
<accession>A0A0R3TDY6</accession>
<sequence length="488" mass="53275">MSEVQIFQLTFVCEILRFRLYFQFFSSIVLDDLRYGLSAEHLFRIPNRCHCRLIFFPDQITSGSRNKPISLDDVFALLSSAFIRGPGRFHKSTSGVSREIRAGINYAYIEFFNRMGSEWLVTHSQTVITHCLSLLIPPPRNALSTASASSITPSEAAFTRLCVGGHLLPCLLRRHFSEAAQIAVIPHLLNLILMRQQRKGKQSSSGLRSQLSGLGRGLRSVSSAGQLSDASQSTGNQQNDESTVGSSSPGVISDDPNYLVCCLDVLTEVIRWLDSTVAPILSSPTILDTLFDVCLCHPALGVRVSAAAALRQLAIALPSQRVPLMDRCMTTLSDTSASPTPISAETISGYSLALGGLVAGASLSDLGIPCSKGKAVFSLAEDLLRAANQNSRLTTARTQAGWYLLGACMTLGSTTVRPHLSRLILLWRNAFPRSTRELEAEKQRGDAFTWQVGSLCVSFTMQLIMTIFLVASIIRVFNTINLTKTLLQ</sequence>
<reference evidence="3 4" key="2">
    <citation type="submission" date="2018-11" db="EMBL/GenBank/DDBJ databases">
        <authorList>
            <consortium name="Pathogen Informatics"/>
        </authorList>
    </citation>
    <scope>NUCLEOTIDE SEQUENCE [LARGE SCALE GENOMIC DNA]</scope>
</reference>
<name>A0A0R3TDY6_RODNA</name>
<dbReference type="Gene3D" id="1.25.10.10">
    <property type="entry name" value="Leucine-rich Repeat Variant"/>
    <property type="match status" value="1"/>
</dbReference>
<keyword evidence="2" id="KW-1133">Transmembrane helix</keyword>
<dbReference type="Proteomes" id="UP000278807">
    <property type="component" value="Unassembled WGS sequence"/>
</dbReference>
<keyword evidence="2" id="KW-0472">Membrane</keyword>
<dbReference type="GO" id="GO:0005794">
    <property type="term" value="C:Golgi apparatus"/>
    <property type="evidence" value="ECO:0007669"/>
    <property type="project" value="TreeGrafter"/>
</dbReference>
<dbReference type="PANTHER" id="PTHR21663:SF0">
    <property type="entry name" value="HEAT REPEAT-CONTAINING PROTEIN 5B"/>
    <property type="match status" value="1"/>
</dbReference>
<evidence type="ECO:0000313" key="4">
    <source>
        <dbReference type="Proteomes" id="UP000278807"/>
    </source>
</evidence>
<dbReference type="GO" id="GO:0042147">
    <property type="term" value="P:retrograde transport, endosome to Golgi"/>
    <property type="evidence" value="ECO:0007669"/>
    <property type="project" value="TreeGrafter"/>
</dbReference>
<keyword evidence="2" id="KW-0812">Transmembrane</keyword>
<dbReference type="GO" id="GO:0008104">
    <property type="term" value="P:intracellular protein localization"/>
    <property type="evidence" value="ECO:0007669"/>
    <property type="project" value="TreeGrafter"/>
</dbReference>
<dbReference type="EMBL" id="UZAE01004337">
    <property type="protein sequence ID" value="VDO01133.1"/>
    <property type="molecule type" value="Genomic_DNA"/>
</dbReference>
<feature type="transmembrane region" description="Helical" evidence="2">
    <location>
        <begin position="459"/>
        <end position="477"/>
    </location>
</feature>
<feature type="region of interest" description="Disordered" evidence="1">
    <location>
        <begin position="225"/>
        <end position="250"/>
    </location>
</feature>
<dbReference type="GO" id="GO:0030139">
    <property type="term" value="C:endocytic vesicle"/>
    <property type="evidence" value="ECO:0007669"/>
    <property type="project" value="TreeGrafter"/>
</dbReference>
<evidence type="ECO:0000256" key="2">
    <source>
        <dbReference type="SAM" id="Phobius"/>
    </source>
</evidence>
<dbReference type="WBParaSite" id="HNAJ_0000527501-mRNA-1">
    <property type="protein sequence ID" value="HNAJ_0000527501-mRNA-1"/>
    <property type="gene ID" value="HNAJ_0000527501"/>
</dbReference>
<dbReference type="STRING" id="102285.A0A0R3TDY6"/>
<organism evidence="5">
    <name type="scientific">Rodentolepis nana</name>
    <name type="common">Dwarf tapeworm</name>
    <name type="synonym">Hymenolepis nana</name>
    <dbReference type="NCBI Taxonomy" id="102285"/>
    <lineage>
        <taxon>Eukaryota</taxon>
        <taxon>Metazoa</taxon>
        <taxon>Spiralia</taxon>
        <taxon>Lophotrochozoa</taxon>
        <taxon>Platyhelminthes</taxon>
        <taxon>Cestoda</taxon>
        <taxon>Eucestoda</taxon>
        <taxon>Cyclophyllidea</taxon>
        <taxon>Hymenolepididae</taxon>
        <taxon>Rodentolepis</taxon>
    </lineage>
</organism>
<dbReference type="GO" id="GO:0016020">
    <property type="term" value="C:membrane"/>
    <property type="evidence" value="ECO:0007669"/>
    <property type="project" value="TreeGrafter"/>
</dbReference>